<reference evidence="3" key="1">
    <citation type="submission" date="2023-10" db="EMBL/GenBank/DDBJ databases">
        <authorList>
            <person name="Chen Y."/>
            <person name="Shah S."/>
            <person name="Dougan E. K."/>
            <person name="Thang M."/>
            <person name="Chan C."/>
        </authorList>
    </citation>
    <scope>NUCLEOTIDE SEQUENCE [LARGE SCALE GENOMIC DNA]</scope>
</reference>
<dbReference type="InterPro" id="IPR017896">
    <property type="entry name" value="4Fe4S_Fe-S-bd"/>
</dbReference>
<dbReference type="EMBL" id="CAUYUJ010015252">
    <property type="protein sequence ID" value="CAK0851573.1"/>
    <property type="molecule type" value="Genomic_DNA"/>
</dbReference>
<accession>A0ABN9TYY3</accession>
<dbReference type="Gene3D" id="3.30.70.20">
    <property type="match status" value="1"/>
</dbReference>
<gene>
    <name evidence="3" type="ORF">PCOR1329_LOCUS43695</name>
</gene>
<proteinExistence type="predicted"/>
<dbReference type="Pfam" id="PF00037">
    <property type="entry name" value="Fer4"/>
    <property type="match status" value="1"/>
</dbReference>
<evidence type="ECO:0000313" key="3">
    <source>
        <dbReference type="EMBL" id="CAK0851573.1"/>
    </source>
</evidence>
<feature type="non-terminal residue" evidence="3">
    <location>
        <position position="1"/>
    </location>
</feature>
<dbReference type="PROSITE" id="PS51379">
    <property type="entry name" value="4FE4S_FER_2"/>
    <property type="match status" value="1"/>
</dbReference>
<name>A0ABN9TYY3_9DINO</name>
<dbReference type="PROSITE" id="PS00198">
    <property type="entry name" value="4FE4S_FER_1"/>
    <property type="match status" value="1"/>
</dbReference>
<evidence type="ECO:0000256" key="1">
    <source>
        <dbReference type="SAM" id="MobiDB-lite"/>
    </source>
</evidence>
<dbReference type="Proteomes" id="UP001189429">
    <property type="component" value="Unassembled WGS sequence"/>
</dbReference>
<feature type="region of interest" description="Disordered" evidence="1">
    <location>
        <begin position="170"/>
        <end position="208"/>
    </location>
</feature>
<dbReference type="SUPFAM" id="SSF54862">
    <property type="entry name" value="4Fe-4S ferredoxins"/>
    <property type="match status" value="1"/>
</dbReference>
<evidence type="ECO:0000313" key="4">
    <source>
        <dbReference type="Proteomes" id="UP001189429"/>
    </source>
</evidence>
<protein>
    <recommendedName>
        <fullName evidence="2">4Fe-4S ferredoxin-type domain-containing protein</fullName>
    </recommendedName>
</protein>
<evidence type="ECO:0000259" key="2">
    <source>
        <dbReference type="PROSITE" id="PS51379"/>
    </source>
</evidence>
<feature type="domain" description="4Fe-4S ferredoxin-type" evidence="2">
    <location>
        <begin position="115"/>
        <end position="144"/>
    </location>
</feature>
<feature type="compositionally biased region" description="Basic residues" evidence="1">
    <location>
        <begin position="77"/>
        <end position="93"/>
    </location>
</feature>
<sequence length="208" mass="22109">IFKSALCGFALGVPSRQLRDDVWSFSALHGRCWACGSRRARSAAGGVCARRGALLHPGGGLAHGLLRSTARGTDRGRLHRHRLSLPRGRRGRRRGDGSRRELGPEENSSAVARRTHAVKIYDTCIGCTLCVRACPVDVLEMVPATVNAAKQVASSPRVEETASAASVVRLPAPPTSSASASTCRRRAGDAVQSCPGRGRLDQLSHATR</sequence>
<comment type="caution">
    <text evidence="3">The sequence shown here is derived from an EMBL/GenBank/DDBJ whole genome shotgun (WGS) entry which is preliminary data.</text>
</comment>
<dbReference type="InterPro" id="IPR017900">
    <property type="entry name" value="4Fe4S_Fe_S_CS"/>
</dbReference>
<organism evidence="3 4">
    <name type="scientific">Prorocentrum cordatum</name>
    <dbReference type="NCBI Taxonomy" id="2364126"/>
    <lineage>
        <taxon>Eukaryota</taxon>
        <taxon>Sar</taxon>
        <taxon>Alveolata</taxon>
        <taxon>Dinophyceae</taxon>
        <taxon>Prorocentrales</taxon>
        <taxon>Prorocentraceae</taxon>
        <taxon>Prorocentrum</taxon>
    </lineage>
</organism>
<feature type="compositionally biased region" description="Basic and acidic residues" evidence="1">
    <location>
        <begin position="94"/>
        <end position="103"/>
    </location>
</feature>
<keyword evidence="4" id="KW-1185">Reference proteome</keyword>
<feature type="region of interest" description="Disordered" evidence="1">
    <location>
        <begin position="70"/>
        <end position="109"/>
    </location>
</feature>